<gene>
    <name evidence="1" type="ORF">BTN49_1051</name>
</gene>
<proteinExistence type="predicted"/>
<protein>
    <submittedName>
        <fullName evidence="1">Uncharacterized protein</fullName>
    </submittedName>
</protein>
<sequence length="39" mass="4351">MRAFEKCDGKATRCAFASQKMQARYVSLDSLTLPQGGRK</sequence>
<keyword evidence="2" id="KW-1185">Reference proteome</keyword>
<evidence type="ECO:0000313" key="2">
    <source>
        <dbReference type="Proteomes" id="UP000219020"/>
    </source>
</evidence>
<dbReference type="EMBL" id="NBYY01000011">
    <property type="protein sequence ID" value="PCS23059.1"/>
    <property type="molecule type" value="Genomic_DNA"/>
</dbReference>
<organism evidence="1 2">
    <name type="scientific">Candidatus Enterovibrio escicola</name>
    <dbReference type="NCBI Taxonomy" id="1927127"/>
    <lineage>
        <taxon>Bacteria</taxon>
        <taxon>Pseudomonadati</taxon>
        <taxon>Pseudomonadota</taxon>
        <taxon>Gammaproteobacteria</taxon>
        <taxon>Vibrionales</taxon>
        <taxon>Vibrionaceae</taxon>
        <taxon>Enterovibrio</taxon>
    </lineage>
</organism>
<accession>A0A2A5T4G6</accession>
<dbReference type="AlphaFoldDB" id="A0A2A5T4G6"/>
<evidence type="ECO:0000313" key="1">
    <source>
        <dbReference type="EMBL" id="PCS23059.1"/>
    </source>
</evidence>
<dbReference type="Proteomes" id="UP000219020">
    <property type="component" value="Unassembled WGS sequence"/>
</dbReference>
<comment type="caution">
    <text evidence="1">The sequence shown here is derived from an EMBL/GenBank/DDBJ whole genome shotgun (WGS) entry which is preliminary data.</text>
</comment>
<name>A0A2A5T4G6_9GAMM</name>
<reference evidence="2" key="1">
    <citation type="submission" date="2017-04" db="EMBL/GenBank/DDBJ databases">
        <title>Genome evolution of the luminous symbionts of deep sea anglerfish.</title>
        <authorList>
            <person name="Hendry T.A."/>
        </authorList>
    </citation>
    <scope>NUCLEOTIDE SEQUENCE [LARGE SCALE GENOMIC DNA]</scope>
</reference>